<dbReference type="AlphaFoldDB" id="A0A2K9ELQ5"/>
<sequence>MSRRKLEISEKINTYEELEALYRDCKDAKFRMRMLAVLQTWDGKPSFETAV</sequence>
<dbReference type="RefSeq" id="WP_157942906.1">
    <property type="nucleotide sequence ID" value="NZ_CP025197.1"/>
</dbReference>
<gene>
    <name evidence="1" type="ORF">HVS_02065</name>
</gene>
<organism evidence="1 2">
    <name type="scientific">Acetivibrio saccincola</name>
    <dbReference type="NCBI Taxonomy" id="1677857"/>
    <lineage>
        <taxon>Bacteria</taxon>
        <taxon>Bacillati</taxon>
        <taxon>Bacillota</taxon>
        <taxon>Clostridia</taxon>
        <taxon>Eubacteriales</taxon>
        <taxon>Oscillospiraceae</taxon>
        <taxon>Acetivibrio</taxon>
    </lineage>
</organism>
<evidence type="ECO:0000313" key="2">
    <source>
        <dbReference type="Proteomes" id="UP000233534"/>
    </source>
</evidence>
<proteinExistence type="predicted"/>
<accession>A0A2K9ELQ5</accession>
<dbReference type="EMBL" id="CP025197">
    <property type="protein sequence ID" value="AUG56370.1"/>
    <property type="molecule type" value="Genomic_DNA"/>
</dbReference>
<name>A0A2K9ELQ5_9FIRM</name>
<reference evidence="1 2" key="1">
    <citation type="submission" date="2017-12" db="EMBL/GenBank/DDBJ databases">
        <title>Complete genome sequence of Herbivorax saccincola GGR1, a novel Cellulosome-producing hydrolytic bacterium in a thermophilic biogas plant, established by Illumina and Nanopore MinION sequencing.</title>
        <authorList>
            <person name="Pechtl A."/>
            <person name="Ruckert C."/>
            <person name="Koeck D.E."/>
            <person name="Maus I."/>
            <person name="Winkler A."/>
            <person name="Kalinowski J."/>
            <person name="Puhler A."/>
            <person name="Schwarz W.W."/>
            <person name="Zverlov V.V."/>
            <person name="Schluter A."/>
            <person name="Liebl W."/>
        </authorList>
    </citation>
    <scope>NUCLEOTIDE SEQUENCE [LARGE SCALE GENOMIC DNA]</scope>
    <source>
        <strain evidence="2">SR1</strain>
    </source>
</reference>
<evidence type="ECO:0000313" key="1">
    <source>
        <dbReference type="EMBL" id="AUG56370.1"/>
    </source>
</evidence>
<dbReference type="Proteomes" id="UP000233534">
    <property type="component" value="Chromosome"/>
</dbReference>
<dbReference type="OrthoDB" id="9940540at2"/>
<dbReference type="KEGG" id="hsc:HVS_02065"/>
<keyword evidence="2" id="KW-1185">Reference proteome</keyword>
<protein>
    <submittedName>
        <fullName evidence="1">Uncharacterized protein</fullName>
    </submittedName>
</protein>